<name>A0A2I0ICC6_PUNGR</name>
<organism evidence="1 2">
    <name type="scientific">Punica granatum</name>
    <name type="common">Pomegranate</name>
    <dbReference type="NCBI Taxonomy" id="22663"/>
    <lineage>
        <taxon>Eukaryota</taxon>
        <taxon>Viridiplantae</taxon>
        <taxon>Streptophyta</taxon>
        <taxon>Embryophyta</taxon>
        <taxon>Tracheophyta</taxon>
        <taxon>Spermatophyta</taxon>
        <taxon>Magnoliopsida</taxon>
        <taxon>eudicotyledons</taxon>
        <taxon>Gunneridae</taxon>
        <taxon>Pentapetalae</taxon>
        <taxon>rosids</taxon>
        <taxon>malvids</taxon>
        <taxon>Myrtales</taxon>
        <taxon>Lythraceae</taxon>
        <taxon>Punica</taxon>
    </lineage>
</organism>
<proteinExistence type="predicted"/>
<comment type="caution">
    <text evidence="1">The sequence shown here is derived from an EMBL/GenBank/DDBJ whole genome shotgun (WGS) entry which is preliminary data.</text>
</comment>
<accession>A0A2I0ICC6</accession>
<protein>
    <submittedName>
        <fullName evidence="1">Uncharacterized protein</fullName>
    </submittedName>
</protein>
<sequence>MAKPITGAEEGRDARVEKEIQYRGFHLLIFGELSFAWTSFGNFVTKLDLLQRLSIPSWQLKRSTTGFKHMKRPDIRSCHTHRLLASLNAPRINFISILMLPSNPQAPGQGVAAINTKGSLFMLGPSKTLLETAFKANFLLQEKPLSVR</sequence>
<dbReference type="AlphaFoldDB" id="A0A2I0ICC6"/>
<evidence type="ECO:0000313" key="1">
    <source>
        <dbReference type="EMBL" id="PKI41340.1"/>
    </source>
</evidence>
<reference evidence="1 2" key="1">
    <citation type="submission" date="2017-11" db="EMBL/GenBank/DDBJ databases">
        <title>De-novo sequencing of pomegranate (Punica granatum L.) genome.</title>
        <authorList>
            <person name="Akparov Z."/>
            <person name="Amiraslanov A."/>
            <person name="Hajiyeva S."/>
            <person name="Abbasov M."/>
            <person name="Kaur K."/>
            <person name="Hamwieh A."/>
            <person name="Solovyev V."/>
            <person name="Salamov A."/>
            <person name="Braich B."/>
            <person name="Kosarev P."/>
            <person name="Mahmoud A."/>
            <person name="Hajiyev E."/>
            <person name="Babayeva S."/>
            <person name="Izzatullayeva V."/>
            <person name="Mammadov A."/>
            <person name="Mammadov A."/>
            <person name="Sharifova S."/>
            <person name="Ojaghi J."/>
            <person name="Eynullazada K."/>
            <person name="Bayramov B."/>
            <person name="Abdulazimova A."/>
            <person name="Shahmuradov I."/>
        </authorList>
    </citation>
    <scope>NUCLEOTIDE SEQUENCE [LARGE SCALE GENOMIC DNA]</scope>
    <source>
        <strain evidence="2">cv. AG2017</strain>
        <tissue evidence="1">Leaf</tissue>
    </source>
</reference>
<gene>
    <name evidence="1" type="ORF">CRG98_038226</name>
</gene>
<evidence type="ECO:0000313" key="2">
    <source>
        <dbReference type="Proteomes" id="UP000233551"/>
    </source>
</evidence>
<dbReference type="Proteomes" id="UP000233551">
    <property type="component" value="Unassembled WGS sequence"/>
</dbReference>
<dbReference type="EMBL" id="PGOL01003401">
    <property type="protein sequence ID" value="PKI41340.1"/>
    <property type="molecule type" value="Genomic_DNA"/>
</dbReference>
<keyword evidence="2" id="KW-1185">Reference proteome</keyword>